<reference evidence="6 7" key="1">
    <citation type="journal article" date="2018" name="Nat. Biotechnol.">
        <title>A standardized bacterial taxonomy based on genome phylogeny substantially revises the tree of life.</title>
        <authorList>
            <person name="Parks D.H."/>
            <person name="Chuvochina M."/>
            <person name="Waite D.W."/>
            <person name="Rinke C."/>
            <person name="Skarshewski A."/>
            <person name="Chaumeil P.A."/>
            <person name="Hugenholtz P."/>
        </authorList>
    </citation>
    <scope>NUCLEOTIDE SEQUENCE [LARGE SCALE GENOMIC DNA]</scope>
    <source>
        <strain evidence="6">UBA9375</strain>
    </source>
</reference>
<keyword evidence="2" id="KW-0805">Transcription regulation</keyword>
<dbReference type="Gene3D" id="1.10.1740.10">
    <property type="match status" value="1"/>
</dbReference>
<evidence type="ECO:0000313" key="7">
    <source>
        <dbReference type="Proteomes" id="UP000263642"/>
    </source>
</evidence>
<evidence type="ECO:0000256" key="1">
    <source>
        <dbReference type="ARBA" id="ARBA00010641"/>
    </source>
</evidence>
<dbReference type="NCBIfam" id="TIGR02937">
    <property type="entry name" value="sigma70-ECF"/>
    <property type="match status" value="1"/>
</dbReference>
<protein>
    <recommendedName>
        <fullName evidence="5">RNA polymerase sigma-70 region 2 domain-containing protein</fullName>
    </recommendedName>
</protein>
<organism evidence="6 7">
    <name type="scientific">Gimesia maris</name>
    <dbReference type="NCBI Taxonomy" id="122"/>
    <lineage>
        <taxon>Bacteria</taxon>
        <taxon>Pseudomonadati</taxon>
        <taxon>Planctomycetota</taxon>
        <taxon>Planctomycetia</taxon>
        <taxon>Planctomycetales</taxon>
        <taxon>Planctomycetaceae</taxon>
        <taxon>Gimesia</taxon>
    </lineage>
</organism>
<dbReference type="InterPro" id="IPR039425">
    <property type="entry name" value="RNA_pol_sigma-70-like"/>
</dbReference>
<comment type="similarity">
    <text evidence="1">Belongs to the sigma-70 factor family. ECF subfamily.</text>
</comment>
<feature type="domain" description="RNA polymerase sigma-70 region 2" evidence="5">
    <location>
        <begin position="15"/>
        <end position="80"/>
    </location>
</feature>
<dbReference type="Pfam" id="PF04542">
    <property type="entry name" value="Sigma70_r2"/>
    <property type="match status" value="1"/>
</dbReference>
<dbReference type="PANTHER" id="PTHR43133:SF51">
    <property type="entry name" value="RNA POLYMERASE SIGMA FACTOR"/>
    <property type="match status" value="1"/>
</dbReference>
<dbReference type="RefSeq" id="WP_278442069.1">
    <property type="nucleotide sequence ID" value="NZ_JAVJRM010000024.1"/>
</dbReference>
<evidence type="ECO:0000256" key="2">
    <source>
        <dbReference type="ARBA" id="ARBA00023015"/>
    </source>
</evidence>
<dbReference type="GO" id="GO:0016987">
    <property type="term" value="F:sigma factor activity"/>
    <property type="evidence" value="ECO:0007669"/>
    <property type="project" value="UniProtKB-KW"/>
</dbReference>
<dbReference type="Proteomes" id="UP000263642">
    <property type="component" value="Unassembled WGS sequence"/>
</dbReference>
<keyword evidence="3" id="KW-0731">Sigma factor</keyword>
<evidence type="ECO:0000256" key="4">
    <source>
        <dbReference type="ARBA" id="ARBA00023163"/>
    </source>
</evidence>
<dbReference type="InterPro" id="IPR013325">
    <property type="entry name" value="RNA_pol_sigma_r2"/>
</dbReference>
<proteinExistence type="inferred from homology"/>
<dbReference type="InterPro" id="IPR013324">
    <property type="entry name" value="RNA_pol_sigma_r3/r4-like"/>
</dbReference>
<name>A0A3D3R7D1_9PLAN</name>
<dbReference type="AlphaFoldDB" id="A0A3D3R7D1"/>
<dbReference type="PANTHER" id="PTHR43133">
    <property type="entry name" value="RNA POLYMERASE ECF-TYPE SIGMA FACTO"/>
    <property type="match status" value="1"/>
</dbReference>
<dbReference type="InterPro" id="IPR014284">
    <property type="entry name" value="RNA_pol_sigma-70_dom"/>
</dbReference>
<dbReference type="GO" id="GO:0006352">
    <property type="term" value="P:DNA-templated transcription initiation"/>
    <property type="evidence" value="ECO:0007669"/>
    <property type="project" value="InterPro"/>
</dbReference>
<dbReference type="SUPFAM" id="SSF88946">
    <property type="entry name" value="Sigma2 domain of RNA polymerase sigma factors"/>
    <property type="match status" value="1"/>
</dbReference>
<evidence type="ECO:0000313" key="6">
    <source>
        <dbReference type="EMBL" id="HCO23947.1"/>
    </source>
</evidence>
<gene>
    <name evidence="6" type="ORF">DIT97_13185</name>
</gene>
<dbReference type="SUPFAM" id="SSF88659">
    <property type="entry name" value="Sigma3 and sigma4 domains of RNA polymerase sigma factors"/>
    <property type="match status" value="1"/>
</dbReference>
<accession>A0A3D3R7D1</accession>
<dbReference type="InterPro" id="IPR036388">
    <property type="entry name" value="WH-like_DNA-bd_sf"/>
</dbReference>
<dbReference type="EMBL" id="DQAY01000076">
    <property type="protein sequence ID" value="HCO23947.1"/>
    <property type="molecule type" value="Genomic_DNA"/>
</dbReference>
<comment type="caution">
    <text evidence="6">The sequence shown here is derived from an EMBL/GenBank/DDBJ whole genome shotgun (WGS) entry which is preliminary data.</text>
</comment>
<evidence type="ECO:0000256" key="3">
    <source>
        <dbReference type="ARBA" id="ARBA00023082"/>
    </source>
</evidence>
<dbReference type="Gene3D" id="1.10.10.10">
    <property type="entry name" value="Winged helix-like DNA-binding domain superfamily/Winged helix DNA-binding domain"/>
    <property type="match status" value="1"/>
</dbReference>
<evidence type="ECO:0000259" key="5">
    <source>
        <dbReference type="Pfam" id="PF04542"/>
    </source>
</evidence>
<sequence>MNIDNYLSVRTRLLLQHRTALYGYIFSCVRNHTEAEDILHDVCVIAIESFDQLKNRDSFFPWVREIAFHQVLAHLKKQNKEKPFNPHVVAALADAVDQVEEDHSRLNFREILMKCLDKLPGFSRELILTRYDGSSEDISDIASRYGKSLHSIYSRLKRIKTLLRNCVEKQVTSEVAPDRSSEVSYDSV</sequence>
<dbReference type="InterPro" id="IPR007627">
    <property type="entry name" value="RNA_pol_sigma70_r2"/>
</dbReference>
<keyword evidence="4" id="KW-0804">Transcription</keyword>